<gene>
    <name evidence="2" type="ORF">ENL40_01545</name>
</gene>
<proteinExistence type="predicted"/>
<comment type="caution">
    <text evidence="2">The sequence shown here is derived from an EMBL/GenBank/DDBJ whole genome shotgun (WGS) entry which is preliminary data.</text>
</comment>
<name>A0A7C5JW23_THELI</name>
<sequence>MMEKKVLVWLFSALLLGSIVPLSQAQSLSIVILVSDNEADSALAEELAALLNASIVVTTWGVYDPNVTAEIMTYAPDKVIIIGGPDAVPKDYETELDELGVSCVRWYGGNRYETNLDVLKKAIEEYPELFDGVKVVIAHGRDLGAIKRAKGIEGKKFILYVDNNLTNTTEIIGTLLKTKSVIIIKSQLMDNETAKEIRERVRERVRDGNITEENVTITAEMAWEAIQVAVNKTETAKEMLDDLPVPAAKRLIELAEKEIQIANESYNEGKYGKAYGQAITAKAHAEAVIKLASKEWQKVIHARVDIQLEREIHRLEIKIRVLEKARIDVSAIREKVDAAKAAIQAGDYDTARQLIEDAKNMLREAFIQGRGKIKEKYLPINPPRGKGRGRP</sequence>
<dbReference type="Gene3D" id="3.40.50.12090">
    <property type="match status" value="1"/>
</dbReference>
<dbReference type="Proteomes" id="UP000886217">
    <property type="component" value="Unassembled WGS sequence"/>
</dbReference>
<evidence type="ECO:0000256" key="1">
    <source>
        <dbReference type="SAM" id="Coils"/>
    </source>
</evidence>
<protein>
    <submittedName>
        <fullName evidence="2">Cell wall-binding repeat 2 family protein</fullName>
    </submittedName>
</protein>
<organism evidence="2">
    <name type="scientific">Thermococcus litoralis</name>
    <dbReference type="NCBI Taxonomy" id="2265"/>
    <lineage>
        <taxon>Archaea</taxon>
        <taxon>Methanobacteriati</taxon>
        <taxon>Methanobacteriota</taxon>
        <taxon>Thermococci</taxon>
        <taxon>Thermococcales</taxon>
        <taxon>Thermococcaceae</taxon>
        <taxon>Thermococcus</taxon>
    </lineage>
</organism>
<dbReference type="EMBL" id="DRTU01000070">
    <property type="protein sequence ID" value="HHI00155.1"/>
    <property type="molecule type" value="Genomic_DNA"/>
</dbReference>
<accession>A0A7C5JW23</accession>
<dbReference type="AlphaFoldDB" id="A0A7C5JW23"/>
<keyword evidence="1" id="KW-0175">Coiled coil</keyword>
<evidence type="ECO:0000313" key="2">
    <source>
        <dbReference type="EMBL" id="HHI00155.1"/>
    </source>
</evidence>
<feature type="coiled-coil region" evidence="1">
    <location>
        <begin position="305"/>
        <end position="368"/>
    </location>
</feature>
<reference evidence="2" key="1">
    <citation type="journal article" date="2020" name="mSystems">
        <title>Genome- and Community-Level Interaction Insights into Carbon Utilization and Element Cycling Functions of Hydrothermarchaeota in Hydrothermal Sediment.</title>
        <authorList>
            <person name="Zhou Z."/>
            <person name="Liu Y."/>
            <person name="Xu W."/>
            <person name="Pan J."/>
            <person name="Luo Z.H."/>
            <person name="Li M."/>
        </authorList>
    </citation>
    <scope>NUCLEOTIDE SEQUENCE [LARGE SCALE GENOMIC DNA]</scope>
    <source>
        <strain evidence="2">HyVt-93</strain>
    </source>
</reference>